<dbReference type="Pfam" id="PF00111">
    <property type="entry name" value="Fer2"/>
    <property type="match status" value="1"/>
</dbReference>
<proteinExistence type="predicted"/>
<comment type="caution">
    <text evidence="2">The sequence shown here is derived from an EMBL/GenBank/DDBJ whole genome shotgun (WGS) entry which is preliminary data.</text>
</comment>
<evidence type="ECO:0000259" key="1">
    <source>
        <dbReference type="PROSITE" id="PS51085"/>
    </source>
</evidence>
<dbReference type="PANTHER" id="PTHR42895:SF2">
    <property type="entry name" value="IRON-SULFUR CLUSTER PROTEIN"/>
    <property type="match status" value="1"/>
</dbReference>
<dbReference type="InterPro" id="IPR036010">
    <property type="entry name" value="2Fe-2S_ferredoxin-like_sf"/>
</dbReference>
<sequence>MTTTPPDTGRPPPPAGDMLATVGSNDQTLRILLKPDLSVRQALDTTALRVRAACGGLGTCGACLIQTVSGEFNPPTLAERQKLLPEDLAGGIRLACQLRARSDCTLYLDNPAPHSAWKSLDPTPLYQAHANPAVSEYVYGVAVDLGTTHIRLSLWNRQSGRRIGTRYSINPQVAHGADILTRLDAERLDDQDCRRIGREARAAIIDGIRDILSRDMGEITPILAELGKVLIVGNTAMLTLICGNSGDCLYQPENWQSPIACLPADADAWRQTWRTPHADIDIAQPLAGFIGSDLLADLLATGITEQSQPMLLADFGTNTEIAVWDGSNLWVSSVPGGPAFEGVGMRNGLTAEAGAICKVSASGLRTIGDVQARGYCASGFIDAIALLLDQKHLKPSGRFAEPQSEQGFLLQADIPKSAIFASDIDIFQRAKASTAAAMSQLMSYAGLAISDLNRLWICGSFGQHLDLNSGLRVGLLPPIPPERVSLLANASLAGCEQLLLNPAGPSLLNNIVQRARVVNLGGVFEYENRFIDNLRLQPMSIEEFE</sequence>
<dbReference type="InterPro" id="IPR042259">
    <property type="entry name" value="Raco-like_middle_sf"/>
</dbReference>
<feature type="domain" description="2Fe-2S ferredoxin-type" evidence="1">
    <location>
        <begin position="18"/>
        <end position="112"/>
    </location>
</feature>
<dbReference type="Gene3D" id="3.30.420.480">
    <property type="entry name" value="Domain of unknown function (DUF4445)"/>
    <property type="match status" value="1"/>
</dbReference>
<dbReference type="Proteomes" id="UP001284537">
    <property type="component" value="Unassembled WGS sequence"/>
</dbReference>
<evidence type="ECO:0000313" key="3">
    <source>
        <dbReference type="Proteomes" id="UP001284537"/>
    </source>
</evidence>
<dbReference type="SUPFAM" id="SSF54292">
    <property type="entry name" value="2Fe-2S ferredoxin-like"/>
    <property type="match status" value="1"/>
</dbReference>
<dbReference type="Pfam" id="PF17651">
    <property type="entry name" value="Raco_middle"/>
    <property type="match status" value="1"/>
</dbReference>
<dbReference type="PROSITE" id="PS51085">
    <property type="entry name" value="2FE2S_FER_2"/>
    <property type="match status" value="1"/>
</dbReference>
<keyword evidence="3" id="KW-1185">Reference proteome</keyword>
<dbReference type="CDD" id="cd00207">
    <property type="entry name" value="fer2"/>
    <property type="match status" value="1"/>
</dbReference>
<dbReference type="InterPro" id="IPR041414">
    <property type="entry name" value="Raco-like_middle"/>
</dbReference>
<name>A0ABU4UJI2_9GAMM</name>
<dbReference type="RefSeq" id="WP_205451485.1">
    <property type="nucleotide sequence ID" value="NZ_JAXARY010000016.1"/>
</dbReference>
<dbReference type="InterPro" id="IPR012675">
    <property type="entry name" value="Beta-grasp_dom_sf"/>
</dbReference>
<dbReference type="PANTHER" id="PTHR42895">
    <property type="entry name" value="IRON-SULFUR CLUSTER-BINDING PROTEIN-RELATED"/>
    <property type="match status" value="1"/>
</dbReference>
<dbReference type="Gene3D" id="3.10.20.30">
    <property type="match status" value="1"/>
</dbReference>
<dbReference type="EMBL" id="JAXARY010000016">
    <property type="protein sequence ID" value="MDX8128995.1"/>
    <property type="molecule type" value="Genomic_DNA"/>
</dbReference>
<organism evidence="2 3">
    <name type="scientific">Methylomonas defluvii</name>
    <dbReference type="NCBI Taxonomy" id="3045149"/>
    <lineage>
        <taxon>Bacteria</taxon>
        <taxon>Pseudomonadati</taxon>
        <taxon>Pseudomonadota</taxon>
        <taxon>Gammaproteobacteria</taxon>
        <taxon>Methylococcales</taxon>
        <taxon>Methylococcaceae</taxon>
        <taxon>Methylomonas</taxon>
    </lineage>
</organism>
<accession>A0ABU4UJI2</accession>
<gene>
    <name evidence="2" type="ORF">QLH52_16980</name>
</gene>
<reference evidence="2 3" key="1">
    <citation type="submission" date="2023-11" db="EMBL/GenBank/DDBJ databases">
        <authorList>
            <person name="Ouyang M.-Y."/>
        </authorList>
    </citation>
    <scope>NUCLEOTIDE SEQUENCE [LARGE SCALE GENOMIC DNA]</scope>
    <source>
        <strain evidence="2 3">OY6</strain>
    </source>
</reference>
<evidence type="ECO:0000313" key="2">
    <source>
        <dbReference type="EMBL" id="MDX8128995.1"/>
    </source>
</evidence>
<dbReference type="Pfam" id="PF14574">
    <property type="entry name" value="RACo_C_ter"/>
    <property type="match status" value="1"/>
</dbReference>
<dbReference type="InterPro" id="IPR052911">
    <property type="entry name" value="Corrinoid_activation_enz"/>
</dbReference>
<protein>
    <submittedName>
        <fullName evidence="2">ASKHA domain-containing protein</fullName>
    </submittedName>
</protein>
<dbReference type="InterPro" id="IPR027980">
    <property type="entry name" value="RACo_C"/>
</dbReference>
<dbReference type="InterPro" id="IPR001041">
    <property type="entry name" value="2Fe-2S_ferredoxin-type"/>
</dbReference>